<dbReference type="AlphaFoldDB" id="A0A914PX47"/>
<feature type="compositionally biased region" description="Basic and acidic residues" evidence="2">
    <location>
        <begin position="14"/>
        <end position="24"/>
    </location>
</feature>
<sequence length="141" mass="15881">MSELIPSSSTSSRKRPEQSEEHQIVTKKAKKDKQVKEEAEDMTAKCLNYTRVACKFGRIFINGKQMTNPGHVLNDNEKIVHIGHRHELPILDVPIEIITNTDDYLVVNKPPSLPVHACGQYKANTVLARLIAEHGMKDLRG</sequence>
<evidence type="ECO:0000256" key="1">
    <source>
        <dbReference type="PROSITE-ProRule" id="PRU00182"/>
    </source>
</evidence>
<dbReference type="GO" id="GO:0003723">
    <property type="term" value="F:RNA binding"/>
    <property type="evidence" value="ECO:0007669"/>
    <property type="project" value="UniProtKB-KW"/>
</dbReference>
<dbReference type="PROSITE" id="PS50889">
    <property type="entry name" value="S4"/>
    <property type="match status" value="1"/>
</dbReference>
<dbReference type="PANTHER" id="PTHR21600">
    <property type="entry name" value="MITOCHONDRIAL RNA PSEUDOURIDINE SYNTHASE"/>
    <property type="match status" value="1"/>
</dbReference>
<dbReference type="WBParaSite" id="PDA_v2.g19430.t1">
    <property type="protein sequence ID" value="PDA_v2.g19430.t1"/>
    <property type="gene ID" value="PDA_v2.g19430"/>
</dbReference>
<reference evidence="4" key="1">
    <citation type="submission" date="2022-11" db="UniProtKB">
        <authorList>
            <consortium name="WormBaseParasite"/>
        </authorList>
    </citation>
    <scope>IDENTIFICATION</scope>
</reference>
<protein>
    <submittedName>
        <fullName evidence="4">Pseudouridine synthase RsuA/RluA-like domain-containing protein</fullName>
    </submittedName>
</protein>
<evidence type="ECO:0000313" key="3">
    <source>
        <dbReference type="Proteomes" id="UP000887578"/>
    </source>
</evidence>
<dbReference type="InterPro" id="IPR050188">
    <property type="entry name" value="RluA_PseudoU_synthase"/>
</dbReference>
<evidence type="ECO:0000256" key="2">
    <source>
        <dbReference type="SAM" id="MobiDB-lite"/>
    </source>
</evidence>
<proteinExistence type="predicted"/>
<name>A0A914PX47_9BILA</name>
<dbReference type="GO" id="GO:0000455">
    <property type="term" value="P:enzyme-directed rRNA pseudouridine synthesis"/>
    <property type="evidence" value="ECO:0007669"/>
    <property type="project" value="TreeGrafter"/>
</dbReference>
<dbReference type="PANTHER" id="PTHR21600:SF40">
    <property type="entry name" value="PSEUDOURIDYLATE SYNTHASE RPUSD2"/>
    <property type="match status" value="1"/>
</dbReference>
<feature type="compositionally biased region" description="Polar residues" evidence="2">
    <location>
        <begin position="1"/>
        <end position="11"/>
    </location>
</feature>
<dbReference type="GO" id="GO:0009982">
    <property type="term" value="F:pseudouridine synthase activity"/>
    <property type="evidence" value="ECO:0007669"/>
    <property type="project" value="InterPro"/>
</dbReference>
<organism evidence="3 4">
    <name type="scientific">Panagrolaimus davidi</name>
    <dbReference type="NCBI Taxonomy" id="227884"/>
    <lineage>
        <taxon>Eukaryota</taxon>
        <taxon>Metazoa</taxon>
        <taxon>Ecdysozoa</taxon>
        <taxon>Nematoda</taxon>
        <taxon>Chromadorea</taxon>
        <taxon>Rhabditida</taxon>
        <taxon>Tylenchina</taxon>
        <taxon>Panagrolaimomorpha</taxon>
        <taxon>Panagrolaimoidea</taxon>
        <taxon>Panagrolaimidae</taxon>
        <taxon>Panagrolaimus</taxon>
    </lineage>
</organism>
<dbReference type="SUPFAM" id="SSF55120">
    <property type="entry name" value="Pseudouridine synthase"/>
    <property type="match status" value="1"/>
</dbReference>
<keyword evidence="1" id="KW-0694">RNA-binding</keyword>
<dbReference type="Proteomes" id="UP000887578">
    <property type="component" value="Unplaced"/>
</dbReference>
<evidence type="ECO:0000313" key="4">
    <source>
        <dbReference type="WBParaSite" id="PDA_v2.g19430.t1"/>
    </source>
</evidence>
<dbReference type="Gene3D" id="3.30.2350.10">
    <property type="entry name" value="Pseudouridine synthase"/>
    <property type="match status" value="1"/>
</dbReference>
<keyword evidence="3" id="KW-1185">Reference proteome</keyword>
<feature type="region of interest" description="Disordered" evidence="2">
    <location>
        <begin position="1"/>
        <end position="38"/>
    </location>
</feature>
<accession>A0A914PX47</accession>
<dbReference type="InterPro" id="IPR020103">
    <property type="entry name" value="PsdUridine_synth_cat_dom_sf"/>
</dbReference>